<keyword evidence="2" id="KW-0813">Transport</keyword>
<keyword evidence="3" id="KW-0050">Antiport</keyword>
<evidence type="ECO:0000256" key="2">
    <source>
        <dbReference type="ARBA" id="ARBA00022448"/>
    </source>
</evidence>
<evidence type="ECO:0000256" key="7">
    <source>
        <dbReference type="ARBA" id="ARBA00023136"/>
    </source>
</evidence>
<comment type="caution">
    <text evidence="11">The sequence shown here is derived from an EMBL/GenBank/DDBJ whole genome shotgun (WGS) entry which is preliminary data.</text>
</comment>
<organism evidence="11 12">
    <name type="scientific">Halalkalicoccus tibetensis</name>
    <dbReference type="NCBI Taxonomy" id="175632"/>
    <lineage>
        <taxon>Archaea</taxon>
        <taxon>Methanobacteriati</taxon>
        <taxon>Methanobacteriota</taxon>
        <taxon>Stenosarchaea group</taxon>
        <taxon>Halobacteria</taxon>
        <taxon>Halobacteriales</taxon>
        <taxon>Halococcaceae</taxon>
        <taxon>Halalkalicoccus</taxon>
    </lineage>
</organism>
<feature type="transmembrane region" description="Helical" evidence="8">
    <location>
        <begin position="96"/>
        <end position="119"/>
    </location>
</feature>
<dbReference type="EMBL" id="JBHSXQ010000001">
    <property type="protein sequence ID" value="MFC6903956.1"/>
    <property type="molecule type" value="Genomic_DNA"/>
</dbReference>
<dbReference type="InterPro" id="IPR006016">
    <property type="entry name" value="UspA"/>
</dbReference>
<dbReference type="GO" id="GO:0015297">
    <property type="term" value="F:antiporter activity"/>
    <property type="evidence" value="ECO:0007669"/>
    <property type="project" value="UniProtKB-KW"/>
</dbReference>
<feature type="transmembrane region" description="Helical" evidence="8">
    <location>
        <begin position="274"/>
        <end position="298"/>
    </location>
</feature>
<dbReference type="PANTHER" id="PTHR43562">
    <property type="entry name" value="NAPA-TYPE SODIUM/HYDROGEN ANTIPORTER"/>
    <property type="match status" value="1"/>
</dbReference>
<evidence type="ECO:0000256" key="6">
    <source>
        <dbReference type="ARBA" id="ARBA00023065"/>
    </source>
</evidence>
<evidence type="ECO:0000259" key="10">
    <source>
        <dbReference type="Pfam" id="PF00999"/>
    </source>
</evidence>
<evidence type="ECO:0000313" key="11">
    <source>
        <dbReference type="EMBL" id="MFC6903956.1"/>
    </source>
</evidence>
<keyword evidence="4 8" id="KW-0812">Transmembrane</keyword>
<evidence type="ECO:0000256" key="5">
    <source>
        <dbReference type="ARBA" id="ARBA00022989"/>
    </source>
</evidence>
<proteinExistence type="predicted"/>
<sequence length="682" mass="73820">MLLDELFGWLPVEEPVVVFTLALAVFLVGPLAIKRVGLPGIVGIVLLGALIGPNGLGILSLTSAIELLGEVGLVYLLFTVGLELDLRGFAKAPENAALFGLTSFFLPFIAGTGLGVAVLGLSVPAAALLAAVFSSHTLLAYPVANQLDITKNRAVTAVFGGILFTDTLALVVLALVMGAVDGGLSALLFAQIFGAIVVLFAGVWFVVPPIARWFFQNLSEESYFEFLFVATALFAAGSLAEVLGLSAILGAFVAGIALNRQIPRGGTLMNRIEFVGNAFFIPFFLIYVGMLVDVGVIFDGLGTLQVAATILATMFVMKWVAAWVVSRIQGYDENERGVIYGLSVGQAAAALAITLIGFEEGLFTADVLNAVVLMMLVATVVSPWWTVRAGQKLAREEEVEPGGDDELDPRVLLPLSTDAERQQRLLEFAFVLKEEDAAEPVHLLTVVRPESGRTEEQVALVERDLERAAEFGGAAEVPIESETRVNHNIASGIVRGSVETRADVILMGWDARASFGRRIFGDIIDQVLRRTRIPVMVSRLGHPINTTERVFLVVPHGIDHHEGFYEAVHVVKRLASKLGTPVTVLVMEGDTHQYERLFGMVENEVDAEFESMEWSSLLDSLGERAAEDDLIVTLSPREGEVGWHSELAELPSRLVELPPQSFVMVYPRHGEPEYGAQFLRFN</sequence>
<accession>A0ABD5UZ04</accession>
<feature type="transmembrane region" description="Helical" evidence="8">
    <location>
        <begin position="156"/>
        <end position="180"/>
    </location>
</feature>
<dbReference type="PANTHER" id="PTHR43562:SF4">
    <property type="entry name" value="NA(+)_H(+) ANTIPORTER NHAS5"/>
    <property type="match status" value="1"/>
</dbReference>
<keyword evidence="7 8" id="KW-0472">Membrane</keyword>
<evidence type="ECO:0000256" key="4">
    <source>
        <dbReference type="ARBA" id="ARBA00022692"/>
    </source>
</evidence>
<name>A0ABD5UZ04_9EURY</name>
<feature type="domain" description="UspA" evidence="9">
    <location>
        <begin position="410"/>
        <end position="539"/>
    </location>
</feature>
<feature type="transmembrane region" description="Helical" evidence="8">
    <location>
        <begin position="125"/>
        <end position="144"/>
    </location>
</feature>
<dbReference type="AlphaFoldDB" id="A0ABD5UZ04"/>
<evidence type="ECO:0000313" key="12">
    <source>
        <dbReference type="Proteomes" id="UP001596312"/>
    </source>
</evidence>
<dbReference type="GO" id="GO:0016020">
    <property type="term" value="C:membrane"/>
    <property type="evidence" value="ECO:0007669"/>
    <property type="project" value="UniProtKB-SubCell"/>
</dbReference>
<dbReference type="Pfam" id="PF00582">
    <property type="entry name" value="Usp"/>
    <property type="match status" value="1"/>
</dbReference>
<dbReference type="Gene3D" id="1.20.1530.20">
    <property type="match status" value="1"/>
</dbReference>
<feature type="domain" description="Cation/H+ exchanger transmembrane" evidence="10">
    <location>
        <begin position="25"/>
        <end position="384"/>
    </location>
</feature>
<dbReference type="InterPro" id="IPR038770">
    <property type="entry name" value="Na+/solute_symporter_sf"/>
</dbReference>
<evidence type="ECO:0000256" key="8">
    <source>
        <dbReference type="SAM" id="Phobius"/>
    </source>
</evidence>
<feature type="transmembrane region" description="Helical" evidence="8">
    <location>
        <begin position="337"/>
        <end position="358"/>
    </location>
</feature>
<keyword evidence="12" id="KW-1185">Reference proteome</keyword>
<feature type="transmembrane region" description="Helical" evidence="8">
    <location>
        <begin position="16"/>
        <end position="33"/>
    </location>
</feature>
<dbReference type="Pfam" id="PF00999">
    <property type="entry name" value="Na_H_Exchanger"/>
    <property type="match status" value="1"/>
</dbReference>
<evidence type="ECO:0000259" key="9">
    <source>
        <dbReference type="Pfam" id="PF00582"/>
    </source>
</evidence>
<reference evidence="11 12" key="1">
    <citation type="journal article" date="2019" name="Int. J. Syst. Evol. Microbiol.">
        <title>The Global Catalogue of Microorganisms (GCM) 10K type strain sequencing project: providing services to taxonomists for standard genome sequencing and annotation.</title>
        <authorList>
            <consortium name="The Broad Institute Genomics Platform"/>
            <consortium name="The Broad Institute Genome Sequencing Center for Infectious Disease"/>
            <person name="Wu L."/>
            <person name="Ma J."/>
        </authorList>
    </citation>
    <scope>NUCLEOTIDE SEQUENCE [LARGE SCALE GENOMIC DNA]</scope>
    <source>
        <strain evidence="11 12">CGMCC 1.3240</strain>
    </source>
</reference>
<dbReference type="Gene3D" id="3.40.50.12370">
    <property type="match status" value="1"/>
</dbReference>
<gene>
    <name evidence="11" type="ORF">ACFQGH_01945</name>
</gene>
<dbReference type="SUPFAM" id="SSF52402">
    <property type="entry name" value="Adenine nucleotide alpha hydrolases-like"/>
    <property type="match status" value="1"/>
</dbReference>
<keyword evidence="5 8" id="KW-1133">Transmembrane helix</keyword>
<protein>
    <submittedName>
        <fullName evidence="11">Cation:proton antiporter</fullName>
    </submittedName>
</protein>
<comment type="subcellular location">
    <subcellularLocation>
        <location evidence="1">Membrane</location>
        <topology evidence="1">Multi-pass membrane protein</topology>
    </subcellularLocation>
</comment>
<feature type="transmembrane region" description="Helical" evidence="8">
    <location>
        <begin position="304"/>
        <end position="325"/>
    </location>
</feature>
<dbReference type="GO" id="GO:0006811">
    <property type="term" value="P:monoatomic ion transport"/>
    <property type="evidence" value="ECO:0007669"/>
    <property type="project" value="UniProtKB-KW"/>
</dbReference>
<feature type="transmembrane region" description="Helical" evidence="8">
    <location>
        <begin position="370"/>
        <end position="387"/>
    </location>
</feature>
<keyword evidence="6" id="KW-0406">Ion transport</keyword>
<dbReference type="InterPro" id="IPR006153">
    <property type="entry name" value="Cation/H_exchanger_TM"/>
</dbReference>
<dbReference type="CDD" id="cd00293">
    <property type="entry name" value="USP-like"/>
    <property type="match status" value="1"/>
</dbReference>
<feature type="transmembrane region" description="Helical" evidence="8">
    <location>
        <begin position="186"/>
        <end position="211"/>
    </location>
</feature>
<dbReference type="RefSeq" id="WP_340602451.1">
    <property type="nucleotide sequence ID" value="NZ_JBBMXV010000001.1"/>
</dbReference>
<feature type="transmembrane region" description="Helical" evidence="8">
    <location>
        <begin position="40"/>
        <end position="61"/>
    </location>
</feature>
<dbReference type="Proteomes" id="UP001596312">
    <property type="component" value="Unassembled WGS sequence"/>
</dbReference>
<evidence type="ECO:0000256" key="1">
    <source>
        <dbReference type="ARBA" id="ARBA00004141"/>
    </source>
</evidence>
<evidence type="ECO:0000256" key="3">
    <source>
        <dbReference type="ARBA" id="ARBA00022449"/>
    </source>
</evidence>